<sequence length="274" mass="30698">MASEAELISLTKYTVGPPLAGIFMNMMLYGVMVTQTFFYYSTYSRDQMWIKIYILKRGILEVGVLFLADTLNSIFNMWWAYHVFINNFGSVDAVTIANWRYHHFSLRDRGSDGLAAIGTSINIGIKPIITNFVHYKAIVIVWLVSSTVADVAIAFALTWRLYVRLQWKIVMVLIKVLLVTMSNGLLIAAFAFADMIAFLATRSYGNSAMTTLNSRAISFSSVDNARAIRMSSVQVVVNVETHEIVDAPAGHVKTDDEEWTHSQSEVAETKVLAI</sequence>
<evidence type="ECO:0000256" key="1">
    <source>
        <dbReference type="SAM" id="Phobius"/>
    </source>
</evidence>
<dbReference type="GeneID" id="36330340"/>
<keyword evidence="1" id="KW-0812">Transmembrane</keyword>
<organism evidence="2 3">
    <name type="scientific">Postia placenta MAD-698-R-SB12</name>
    <dbReference type="NCBI Taxonomy" id="670580"/>
    <lineage>
        <taxon>Eukaryota</taxon>
        <taxon>Fungi</taxon>
        <taxon>Dikarya</taxon>
        <taxon>Basidiomycota</taxon>
        <taxon>Agaricomycotina</taxon>
        <taxon>Agaricomycetes</taxon>
        <taxon>Polyporales</taxon>
        <taxon>Adustoporiaceae</taxon>
        <taxon>Rhodonia</taxon>
    </lineage>
</organism>
<dbReference type="STRING" id="670580.A0A1X6N2L6"/>
<feature type="transmembrane region" description="Helical" evidence="1">
    <location>
        <begin position="137"/>
        <end position="157"/>
    </location>
</feature>
<accession>A0A1X6N2L6</accession>
<name>A0A1X6N2L6_9APHY</name>
<dbReference type="RefSeq" id="XP_024339487.1">
    <property type="nucleotide sequence ID" value="XM_024485391.1"/>
</dbReference>
<dbReference type="Proteomes" id="UP000194127">
    <property type="component" value="Unassembled WGS sequence"/>
</dbReference>
<keyword evidence="3" id="KW-1185">Reference proteome</keyword>
<protein>
    <recommendedName>
        <fullName evidence="4">Transmembrane protein</fullName>
    </recommendedName>
</protein>
<feature type="transmembrane region" description="Helical" evidence="1">
    <location>
        <begin position="20"/>
        <end position="41"/>
    </location>
</feature>
<dbReference type="OrthoDB" id="3183258at2759"/>
<dbReference type="PANTHER" id="PTHR40465">
    <property type="entry name" value="CHROMOSOME 1, WHOLE GENOME SHOTGUN SEQUENCE"/>
    <property type="match status" value="1"/>
</dbReference>
<dbReference type="AlphaFoldDB" id="A0A1X6N2L6"/>
<evidence type="ECO:0000313" key="2">
    <source>
        <dbReference type="EMBL" id="OSX62693.1"/>
    </source>
</evidence>
<keyword evidence="1" id="KW-1133">Transmembrane helix</keyword>
<evidence type="ECO:0008006" key="4">
    <source>
        <dbReference type="Google" id="ProtNLM"/>
    </source>
</evidence>
<feature type="transmembrane region" description="Helical" evidence="1">
    <location>
        <begin position="169"/>
        <end position="193"/>
    </location>
</feature>
<gene>
    <name evidence="2" type="ORF">POSPLADRAFT_1142147</name>
</gene>
<evidence type="ECO:0000313" key="3">
    <source>
        <dbReference type="Proteomes" id="UP000194127"/>
    </source>
</evidence>
<proteinExistence type="predicted"/>
<dbReference type="PANTHER" id="PTHR40465:SF1">
    <property type="entry name" value="DUF6534 DOMAIN-CONTAINING PROTEIN"/>
    <property type="match status" value="1"/>
</dbReference>
<reference evidence="2 3" key="1">
    <citation type="submission" date="2017-04" db="EMBL/GenBank/DDBJ databases">
        <title>Genome Sequence of the Model Brown-Rot Fungus Postia placenta SB12.</title>
        <authorList>
            <consortium name="DOE Joint Genome Institute"/>
            <person name="Gaskell J."/>
            <person name="Kersten P."/>
            <person name="Larrondo L.F."/>
            <person name="Canessa P."/>
            <person name="Martinez D."/>
            <person name="Hibbett D."/>
            <person name="Schmoll M."/>
            <person name="Kubicek C.P."/>
            <person name="Martinez A.T."/>
            <person name="Yadav J."/>
            <person name="Master E."/>
            <person name="Magnuson J.K."/>
            <person name="James T."/>
            <person name="Yaver D."/>
            <person name="Berka R."/>
            <person name="Labutti K."/>
            <person name="Lipzen A."/>
            <person name="Aerts A."/>
            <person name="Barry K."/>
            <person name="Henrissat B."/>
            <person name="Blanchette R."/>
            <person name="Grigoriev I."/>
            <person name="Cullen D."/>
        </authorList>
    </citation>
    <scope>NUCLEOTIDE SEQUENCE [LARGE SCALE GENOMIC DNA]</scope>
    <source>
        <strain evidence="2 3">MAD-698-R-SB12</strain>
    </source>
</reference>
<dbReference type="EMBL" id="KZ110596">
    <property type="protein sequence ID" value="OSX62693.1"/>
    <property type="molecule type" value="Genomic_DNA"/>
</dbReference>
<feature type="transmembrane region" description="Helical" evidence="1">
    <location>
        <begin position="62"/>
        <end position="81"/>
    </location>
</feature>
<keyword evidence="1" id="KW-0472">Membrane</keyword>